<evidence type="ECO:0000313" key="4">
    <source>
        <dbReference type="EMBL" id="GGL00858.1"/>
    </source>
</evidence>
<dbReference type="InterPro" id="IPR012902">
    <property type="entry name" value="N_methyl_site"/>
</dbReference>
<gene>
    <name evidence="4" type="ORF">GCM10010844_19150</name>
</gene>
<keyword evidence="3" id="KW-0472">Membrane</keyword>
<evidence type="ECO:0000256" key="2">
    <source>
        <dbReference type="ARBA" id="ARBA00023237"/>
    </source>
</evidence>
<dbReference type="Pfam" id="PF07963">
    <property type="entry name" value="N_methyl"/>
    <property type="match status" value="1"/>
</dbReference>
<reference evidence="5" key="1">
    <citation type="journal article" date="2019" name="Int. J. Syst. Evol. Microbiol.">
        <title>The Global Catalogue of Microorganisms (GCM) 10K type strain sequencing project: providing services to taxonomists for standard genome sequencing and annotation.</title>
        <authorList>
            <consortium name="The Broad Institute Genomics Platform"/>
            <consortium name="The Broad Institute Genome Sequencing Center for Infectious Disease"/>
            <person name="Wu L."/>
            <person name="Ma J."/>
        </authorList>
    </citation>
    <scope>NUCLEOTIDE SEQUENCE [LARGE SCALE GENOMIC DNA]</scope>
    <source>
        <strain evidence="5">JCM 19173</strain>
    </source>
</reference>
<keyword evidence="5" id="KW-1185">Reference proteome</keyword>
<accession>A0ABQ2FI73</accession>
<comment type="caution">
    <text evidence="4">The sequence shown here is derived from an EMBL/GenBank/DDBJ whole genome shotgun (WGS) entry which is preliminary data.</text>
</comment>
<proteinExistence type="predicted"/>
<evidence type="ECO:0000256" key="3">
    <source>
        <dbReference type="SAM" id="Phobius"/>
    </source>
</evidence>
<sequence>MKRAPGFTLVELLLAMTVLIVVVSVLGAFLTSQSQLANLTNARANVQDKSRYIATVLTQDLQLAGASRYVSAANVVSTLPAFGTCVTTACLTGTDNNELDTMTARYITSLRDAAVACRQVKWRVTAGTLERSDVTCGQSDDYVAFASGVLALNILYVCSDGDKLDTPTCTAPVASKPAPRFTRSAVITVYTQSDRSVSNSSVSSQDVANASTSKTVSCPTRRVCFGIQQEIEMPNMKDK</sequence>
<organism evidence="4 5">
    <name type="scientific">Deinococcus radiotolerans</name>
    <dbReference type="NCBI Taxonomy" id="1309407"/>
    <lineage>
        <taxon>Bacteria</taxon>
        <taxon>Thermotogati</taxon>
        <taxon>Deinococcota</taxon>
        <taxon>Deinococci</taxon>
        <taxon>Deinococcales</taxon>
        <taxon>Deinococcaceae</taxon>
        <taxon>Deinococcus</taxon>
    </lineage>
</organism>
<feature type="transmembrane region" description="Helical" evidence="3">
    <location>
        <begin position="12"/>
        <end position="30"/>
    </location>
</feature>
<evidence type="ECO:0008006" key="6">
    <source>
        <dbReference type="Google" id="ProtNLM"/>
    </source>
</evidence>
<keyword evidence="3" id="KW-0812">Transmembrane</keyword>
<comment type="subcellular location">
    <subcellularLocation>
        <location evidence="1">Cell outer membrane</location>
    </subcellularLocation>
</comment>
<dbReference type="EMBL" id="BMPE01000003">
    <property type="protein sequence ID" value="GGL00858.1"/>
    <property type="molecule type" value="Genomic_DNA"/>
</dbReference>
<protein>
    <recommendedName>
        <fullName evidence="6">Prepilin-type N-terminal cleavage/methylation domain-containing protein</fullName>
    </recommendedName>
</protein>
<name>A0ABQ2FI73_9DEIO</name>
<evidence type="ECO:0000256" key="1">
    <source>
        <dbReference type="ARBA" id="ARBA00004442"/>
    </source>
</evidence>
<evidence type="ECO:0000313" key="5">
    <source>
        <dbReference type="Proteomes" id="UP000604341"/>
    </source>
</evidence>
<dbReference type="RefSeq" id="WP_189068762.1">
    <property type="nucleotide sequence ID" value="NZ_BMPE01000003.1"/>
</dbReference>
<keyword evidence="2" id="KW-0998">Cell outer membrane</keyword>
<keyword evidence="3" id="KW-1133">Transmembrane helix</keyword>
<dbReference type="Proteomes" id="UP000604341">
    <property type="component" value="Unassembled WGS sequence"/>
</dbReference>